<dbReference type="OrthoDB" id="2364260at2759"/>
<dbReference type="AlphaFoldDB" id="A0A9N9FN41"/>
<name>A0A9N9FN41_9GLOM</name>
<comment type="caution">
    <text evidence="1">The sequence shown here is derived from an EMBL/GenBank/DDBJ whole genome shotgun (WGS) entry which is preliminary data.</text>
</comment>
<gene>
    <name evidence="1" type="ORF">FCALED_LOCUS5866</name>
</gene>
<protein>
    <submittedName>
        <fullName evidence="1">2661_t:CDS:1</fullName>
    </submittedName>
</protein>
<accession>A0A9N9FN41</accession>
<evidence type="ECO:0000313" key="1">
    <source>
        <dbReference type="EMBL" id="CAG8545753.1"/>
    </source>
</evidence>
<proteinExistence type="predicted"/>
<organism evidence="1 2">
    <name type="scientific">Funneliformis caledonium</name>
    <dbReference type="NCBI Taxonomy" id="1117310"/>
    <lineage>
        <taxon>Eukaryota</taxon>
        <taxon>Fungi</taxon>
        <taxon>Fungi incertae sedis</taxon>
        <taxon>Mucoromycota</taxon>
        <taxon>Glomeromycotina</taxon>
        <taxon>Glomeromycetes</taxon>
        <taxon>Glomerales</taxon>
        <taxon>Glomeraceae</taxon>
        <taxon>Funneliformis</taxon>
    </lineage>
</organism>
<dbReference type="SUPFAM" id="SSF46689">
    <property type="entry name" value="Homeodomain-like"/>
    <property type="match status" value="1"/>
</dbReference>
<evidence type="ECO:0000313" key="2">
    <source>
        <dbReference type="Proteomes" id="UP000789570"/>
    </source>
</evidence>
<keyword evidence="2" id="KW-1185">Reference proteome</keyword>
<dbReference type="EMBL" id="CAJVPQ010001321">
    <property type="protein sequence ID" value="CAG8545753.1"/>
    <property type="molecule type" value="Genomic_DNA"/>
</dbReference>
<dbReference type="InterPro" id="IPR009057">
    <property type="entry name" value="Homeodomain-like_sf"/>
</dbReference>
<reference evidence="1" key="1">
    <citation type="submission" date="2021-06" db="EMBL/GenBank/DDBJ databases">
        <authorList>
            <person name="Kallberg Y."/>
            <person name="Tangrot J."/>
            <person name="Rosling A."/>
        </authorList>
    </citation>
    <scope>NUCLEOTIDE SEQUENCE</scope>
    <source>
        <strain evidence="1">UK204</strain>
    </source>
</reference>
<sequence length="186" mass="22006">MSIFDLETDDQIKEFMQGEGKNLSKPYMELSRRIPNFSSKQLCHRWNYKLNPRLTDGPFTQEEKEFIYKWVNENTTASGKVRWSHCQKALENKFDKFRAVNRIQGMWLTHCRHLEHDLPKVFYCRKRVKTFNPPLILPKANPSGTKNATIAFSNVPILRPRPRLPTLIPNYQPEINVPKFKMLPLF</sequence>
<dbReference type="Proteomes" id="UP000789570">
    <property type="component" value="Unassembled WGS sequence"/>
</dbReference>